<feature type="transmembrane region" description="Helical" evidence="13">
    <location>
        <begin position="1098"/>
        <end position="1118"/>
    </location>
</feature>
<comment type="catalytic activity">
    <reaction evidence="11">
        <text>ATP + H2O + xenobioticSide 1 = ADP + phosphate + xenobioticSide 2.</text>
        <dbReference type="EC" id="7.6.2.2"/>
    </reaction>
</comment>
<feature type="transmembrane region" description="Helical" evidence="13">
    <location>
        <begin position="969"/>
        <end position="997"/>
    </location>
</feature>
<dbReference type="FunFam" id="1.20.1560.10:FF:000300">
    <property type="entry name" value="Putative MRP-like ABC transporter"/>
    <property type="match status" value="1"/>
</dbReference>
<evidence type="ECO:0000256" key="10">
    <source>
        <dbReference type="ARBA" id="ARBA00023136"/>
    </source>
</evidence>
<dbReference type="InterPro" id="IPR036640">
    <property type="entry name" value="ABC1_TM_sf"/>
</dbReference>
<dbReference type="FunFam" id="1.20.1560.10:FF:000003">
    <property type="entry name" value="ABC transporter C family member 10"/>
    <property type="match status" value="1"/>
</dbReference>
<dbReference type="PANTHER" id="PTHR24223:SF181">
    <property type="entry name" value="ABC TRANSPORTER C FAMILY MEMBER 3"/>
    <property type="match status" value="1"/>
</dbReference>
<dbReference type="PROSITE" id="PS50893">
    <property type="entry name" value="ABC_TRANSPORTER_2"/>
    <property type="match status" value="2"/>
</dbReference>
<dbReference type="InterPro" id="IPR003593">
    <property type="entry name" value="AAA+_ATPase"/>
</dbReference>
<feature type="transmembrane region" description="Helical" evidence="13">
    <location>
        <begin position="909"/>
        <end position="929"/>
    </location>
</feature>
<dbReference type="InterPro" id="IPR027417">
    <property type="entry name" value="P-loop_NTPase"/>
</dbReference>
<feature type="transmembrane region" description="Helical" evidence="13">
    <location>
        <begin position="1067"/>
        <end position="1086"/>
    </location>
</feature>
<dbReference type="PANTHER" id="PTHR24223">
    <property type="entry name" value="ATP-BINDING CASSETTE SUB-FAMILY C"/>
    <property type="match status" value="1"/>
</dbReference>
<evidence type="ECO:0000256" key="11">
    <source>
        <dbReference type="ARBA" id="ARBA00034018"/>
    </source>
</evidence>
<dbReference type="InterPro" id="IPR017871">
    <property type="entry name" value="ABC_transporter-like_CS"/>
</dbReference>
<dbReference type="PROSITE" id="PS00211">
    <property type="entry name" value="ABC_TRANSPORTER_1"/>
    <property type="match status" value="1"/>
</dbReference>
<keyword evidence="8" id="KW-1278">Translocase</keyword>
<feature type="transmembrane region" description="Helical" evidence="13">
    <location>
        <begin position="1328"/>
        <end position="1350"/>
    </location>
</feature>
<feature type="transmembrane region" description="Helical" evidence="13">
    <location>
        <begin position="383"/>
        <end position="402"/>
    </location>
</feature>
<feature type="transmembrane region" description="Helical" evidence="13">
    <location>
        <begin position="855"/>
        <end position="878"/>
    </location>
</feature>
<feature type="domain" description="ABC transmembrane type-1" evidence="15">
    <location>
        <begin position="870"/>
        <end position="1125"/>
    </location>
</feature>
<evidence type="ECO:0000259" key="14">
    <source>
        <dbReference type="PROSITE" id="PS50893"/>
    </source>
</evidence>
<dbReference type="PROSITE" id="PS50929">
    <property type="entry name" value="ABC_TM1F"/>
    <property type="match status" value="4"/>
</dbReference>
<feature type="domain" description="ABC transmembrane type-1" evidence="15">
    <location>
        <begin position="1525"/>
        <end position="1596"/>
    </location>
</feature>
<reference evidence="16 17" key="1">
    <citation type="journal article" date="2018" name="Sci. Data">
        <title>The draft genome sequence of cork oak.</title>
        <authorList>
            <person name="Ramos A.M."/>
            <person name="Usie A."/>
            <person name="Barbosa P."/>
            <person name="Barros P.M."/>
            <person name="Capote T."/>
            <person name="Chaves I."/>
            <person name="Simoes F."/>
            <person name="Abreu I."/>
            <person name="Carrasquinho I."/>
            <person name="Faro C."/>
            <person name="Guimaraes J.B."/>
            <person name="Mendonca D."/>
            <person name="Nobrega F."/>
            <person name="Rodrigues L."/>
            <person name="Saibo N.J.M."/>
            <person name="Varela M.C."/>
            <person name="Egas C."/>
            <person name="Matos J."/>
            <person name="Miguel C.M."/>
            <person name="Oliveira M.M."/>
            <person name="Ricardo C.P."/>
            <person name="Goncalves S."/>
        </authorList>
    </citation>
    <scope>NUCLEOTIDE SEQUENCE [LARGE SCALE GENOMIC DNA]</scope>
    <source>
        <strain evidence="17">cv. HL8</strain>
    </source>
</reference>
<feature type="transmembrane region" description="Helical" evidence="13">
    <location>
        <begin position="34"/>
        <end position="57"/>
    </location>
</feature>
<evidence type="ECO:0000259" key="15">
    <source>
        <dbReference type="PROSITE" id="PS50929"/>
    </source>
</evidence>
<dbReference type="Gene3D" id="1.20.1560.10">
    <property type="entry name" value="ABC transporter type 1, transmembrane domain"/>
    <property type="match status" value="3"/>
</dbReference>
<evidence type="ECO:0000256" key="5">
    <source>
        <dbReference type="ARBA" id="ARBA00022692"/>
    </source>
</evidence>
<evidence type="ECO:0000256" key="1">
    <source>
        <dbReference type="ARBA" id="ARBA00004141"/>
    </source>
</evidence>
<feature type="compositionally biased region" description="Basic and acidic residues" evidence="12">
    <location>
        <begin position="818"/>
        <end position="830"/>
    </location>
</feature>
<feature type="transmembrane region" description="Helical" evidence="13">
    <location>
        <begin position="358"/>
        <end position="378"/>
    </location>
</feature>
<dbReference type="GO" id="GO:0008559">
    <property type="term" value="F:ABC-type xenobiotic transporter activity"/>
    <property type="evidence" value="ECO:0007669"/>
    <property type="project" value="UniProtKB-EC"/>
</dbReference>
<comment type="subcellular location">
    <subcellularLocation>
        <location evidence="1">Membrane</location>
        <topology evidence="1">Multi-pass membrane protein</topology>
    </subcellularLocation>
</comment>
<dbReference type="CDD" id="cd03250">
    <property type="entry name" value="ABCC_MRP_domain1"/>
    <property type="match status" value="1"/>
</dbReference>
<feature type="compositionally biased region" description="Polar residues" evidence="12">
    <location>
        <begin position="791"/>
        <end position="816"/>
    </location>
</feature>
<keyword evidence="17" id="KW-1185">Reference proteome</keyword>
<feature type="transmembrane region" description="Helical" evidence="13">
    <location>
        <begin position="110"/>
        <end position="130"/>
    </location>
</feature>
<evidence type="ECO:0000256" key="13">
    <source>
        <dbReference type="SAM" id="Phobius"/>
    </source>
</evidence>
<evidence type="ECO:0000256" key="3">
    <source>
        <dbReference type="ARBA" id="ARBA00012191"/>
    </source>
</evidence>
<gene>
    <name evidence="16" type="primary">ABCC3_5</name>
    <name evidence="16" type="ORF">CFP56_039556</name>
</gene>
<keyword evidence="9 13" id="KW-1133">Transmembrane helix</keyword>
<keyword evidence="5 13" id="KW-0812">Transmembrane</keyword>
<evidence type="ECO:0000313" key="16">
    <source>
        <dbReference type="EMBL" id="KAK7819814.1"/>
    </source>
</evidence>
<evidence type="ECO:0000256" key="12">
    <source>
        <dbReference type="SAM" id="MobiDB-lite"/>
    </source>
</evidence>
<dbReference type="InterPro" id="IPR003439">
    <property type="entry name" value="ABC_transporter-like_ATP-bd"/>
</dbReference>
<dbReference type="InterPro" id="IPR050173">
    <property type="entry name" value="ABC_transporter_C-like"/>
</dbReference>
<evidence type="ECO:0000256" key="9">
    <source>
        <dbReference type="ARBA" id="ARBA00022989"/>
    </source>
</evidence>
<dbReference type="InterPro" id="IPR044726">
    <property type="entry name" value="ABCC_6TM_D2"/>
</dbReference>
<evidence type="ECO:0000256" key="6">
    <source>
        <dbReference type="ARBA" id="ARBA00022741"/>
    </source>
</evidence>
<keyword evidence="7" id="KW-0067">ATP-binding</keyword>
<feature type="domain" description="ABC transmembrane type-1" evidence="15">
    <location>
        <begin position="245"/>
        <end position="525"/>
    </location>
</feature>
<feature type="transmembrane region" description="Helical" evidence="13">
    <location>
        <begin position="166"/>
        <end position="186"/>
    </location>
</feature>
<evidence type="ECO:0000256" key="2">
    <source>
        <dbReference type="ARBA" id="ARBA00009726"/>
    </source>
</evidence>
<comment type="similarity">
    <text evidence="2">Belongs to the ABC transporter superfamily. ABCC family. Conjugate transporter (TC 3.A.1.208) subfamily.</text>
</comment>
<evidence type="ECO:0000256" key="4">
    <source>
        <dbReference type="ARBA" id="ARBA00022448"/>
    </source>
</evidence>
<keyword evidence="10 13" id="KW-0472">Membrane</keyword>
<feature type="region of interest" description="Disordered" evidence="12">
    <location>
        <begin position="791"/>
        <end position="830"/>
    </location>
</feature>
<name>A0AAW0IYU8_QUESU</name>
<dbReference type="CDD" id="cd18579">
    <property type="entry name" value="ABC_6TM_ABCC_D1"/>
    <property type="match status" value="2"/>
</dbReference>
<dbReference type="EC" id="7.6.2.2" evidence="3"/>
<keyword evidence="4" id="KW-0813">Transport</keyword>
<feature type="domain" description="ABC transmembrane type-1" evidence="15">
    <location>
        <begin position="1418"/>
        <end position="1519"/>
    </location>
</feature>
<comment type="caution">
    <text evidence="16">The sequence shown here is derived from an EMBL/GenBank/DDBJ whole genome shotgun (WGS) entry which is preliminary data.</text>
</comment>
<feature type="transmembrane region" description="Helical" evidence="13">
    <location>
        <begin position="244"/>
        <end position="265"/>
    </location>
</feature>
<dbReference type="SMART" id="SM00382">
    <property type="entry name" value="AAA"/>
    <property type="match status" value="2"/>
</dbReference>
<dbReference type="GO" id="GO:0005524">
    <property type="term" value="F:ATP binding"/>
    <property type="evidence" value="ECO:0007669"/>
    <property type="project" value="UniProtKB-KW"/>
</dbReference>
<dbReference type="Pfam" id="PF00664">
    <property type="entry name" value="ABC_membrane"/>
    <property type="match status" value="4"/>
</dbReference>
<dbReference type="CDD" id="cd18580">
    <property type="entry name" value="ABC_6TM_ABCC_D2"/>
    <property type="match status" value="1"/>
</dbReference>
<organism evidence="16 17">
    <name type="scientific">Quercus suber</name>
    <name type="common">Cork oak</name>
    <dbReference type="NCBI Taxonomy" id="58331"/>
    <lineage>
        <taxon>Eukaryota</taxon>
        <taxon>Viridiplantae</taxon>
        <taxon>Streptophyta</taxon>
        <taxon>Embryophyta</taxon>
        <taxon>Tracheophyta</taxon>
        <taxon>Spermatophyta</taxon>
        <taxon>Magnoliopsida</taxon>
        <taxon>eudicotyledons</taxon>
        <taxon>Gunneridae</taxon>
        <taxon>Pentapetalae</taxon>
        <taxon>rosids</taxon>
        <taxon>fabids</taxon>
        <taxon>Fagales</taxon>
        <taxon>Fagaceae</taxon>
        <taxon>Quercus</taxon>
    </lineage>
</organism>
<evidence type="ECO:0000313" key="17">
    <source>
        <dbReference type="Proteomes" id="UP000237347"/>
    </source>
</evidence>
<dbReference type="EMBL" id="PKMF04000765">
    <property type="protein sequence ID" value="KAK7819814.1"/>
    <property type="molecule type" value="Genomic_DNA"/>
</dbReference>
<accession>A0AAW0IYU8</accession>
<keyword evidence="6" id="KW-0547">Nucleotide-binding</keyword>
<dbReference type="Pfam" id="PF00005">
    <property type="entry name" value="ABC_tran"/>
    <property type="match status" value="3"/>
</dbReference>
<feature type="transmembrane region" description="Helical" evidence="13">
    <location>
        <begin position="470"/>
        <end position="492"/>
    </location>
</feature>
<dbReference type="SUPFAM" id="SSF52540">
    <property type="entry name" value="P-loop containing nucleoside triphosphate hydrolases"/>
    <property type="match status" value="3"/>
</dbReference>
<evidence type="ECO:0000256" key="7">
    <source>
        <dbReference type="ARBA" id="ARBA00022840"/>
    </source>
</evidence>
<dbReference type="Proteomes" id="UP000237347">
    <property type="component" value="Unassembled WGS sequence"/>
</dbReference>
<evidence type="ECO:0000256" key="8">
    <source>
        <dbReference type="ARBA" id="ARBA00022967"/>
    </source>
</evidence>
<sequence>MELVGSSNHGMSIWFSHYCSSLMYSGADFLMNPVFLRGFSGSLHLVLLFVLFISWVCNKFKVVHREGSKERNGWSDEGLVTLFDLALRTLAWGTLCVYLRTQLFNSVQNFVSDIFSVVSGLFFCYVGFFGKNEGEDTLLEEPLLNGDSSNEAESNKSKGNENVTPYLNAGFFSILTFSWMGPLITIGNKKTLDLEDVPQLGPSDSVFGAFPNFKNKLEAECGTSNGVTTLKLTKALIFSAWKEVLFTAFLVIMNTLASYVGPYFIDNFVQYLNGRRSYKNEGYVLVSVFFAAKLVECLTQRHWFFRVQQVGIRVRSVLIIMIYNKGLTLSCQSKQGHTSGEIINFMTVDADRIGDFSWYMHETWMVLVQIVIALLLLYRNVGLASIAALVATVFVMLANVPLGKLQEKFQDKIMESKDKRMKATSEILRNMRILKLQGWEMKFLAKIMELRKTEAGWLKKYVYTSAMTSFVFWGAPTFVSVVTFGACMLMGIPLESGKILSALATFRILQEPIYSLPDTISMVAQTKVSLDRIASFLRLDDLQPDVIERLPRGSSDTAIEIIDGKFSWDLSSSNPTLKDINLKLQHGMRVAVCGTVGSGKSSLLSCILGEVPKISGTVKLCGTKAFVAQSPWIQSGKIEENILFGMEMEREKYETVLEACCLKKDLEILPFGDQTVIGERGINLSGGQKQRIQIARALYQDADIYLFDDPFSAVDAHTGSHLFKECLLGLLRSKTVVYVTHQVEFLPASDLILVMKDGRITQAGKYSDILNSGTDFMELVGAHEKALSALDSTEAGSVSESTSEEAGNMSSTNGVVQKQEDKDVQNGKADDVVGSKGQIIQEEEREKGKVGLSVYWKYITMAYGGALVPIILLAQVLFQTLQIGSNYWMAWATPISQDMKPAVSSSTLIIVYVSLAIGSSFCILVRSMLLGTAGYKTASQLFSKMHYCIFRAPMSFFDATPSGRIISRLLGIIAVMSHVAWQVFIVFIPVIATCIWYQQYYIPSARELSRLVGVCKAPVIQHFAETLSGASTIRSFDEESRFRDKNMKLADANSRPRFNIAGAMEWLCFRLDVLSAITFVFSLVFLVSIPEGVIDPGIAGLAVTYGLNLNMLLAWVIWSLCQMENKIISVERIFQYSSIPSEPPLVIEESRPDHFWPSHGEVDIRDLQVRYAPHMPLVLRGLTCTFCGGLKTGIVGRTGTVRSNLDPLEEYTDEQIWGALDKCQLGDEVRKKEGKLDSTVSENGENWSVGQRQLVCLGRVLLKKSKVLVLDEATASVDTATDNLIQQTLRQHFYNCTVITIAHRITSVLDSDMVLLLSNGTDFLLKPVLLRGFSGSLHLLLLFVLFIKLVRNKFEVGYSEGPKERSKNIRNGWSDEGLVTLLDLALRTLAWGVLCVYLRTQLFNSEILFTGLNVLTFSLASYVGPYLIETFVQYLNGERQYKNEGYVLVSVFFAAKLVECISQRHWFFRVAQVGIRVRSILIALIYNKGLTLSCQSKQGHTSGEIINFMTVDADRVVDFSGLQEKFQDKLMESKDKRMKATSEILSNMRILKLQGWEMKFQSNIMELRGTEAGWLKKFLYTSAFSSFVFWGAPTFSDVIERLPRGSSDTAIKIIDGNFCWDLSSSSATLKDINLKVQQGMRVAVCGTVGSGKSSLLSCIVLEVPEISGKVKLCGTKAYVAQSPWIQGGKIEENILFGMEMEREKYEKFLEEGLRNFPIW</sequence>
<dbReference type="InterPro" id="IPR011527">
    <property type="entry name" value="ABC1_TM_dom"/>
</dbReference>
<proteinExistence type="inferred from homology"/>
<dbReference type="GO" id="GO:0016020">
    <property type="term" value="C:membrane"/>
    <property type="evidence" value="ECO:0007669"/>
    <property type="project" value="UniProtKB-SubCell"/>
</dbReference>
<feature type="domain" description="ABC transporter" evidence="14">
    <location>
        <begin position="559"/>
        <end position="782"/>
    </location>
</feature>
<dbReference type="GO" id="GO:0016887">
    <property type="term" value="F:ATP hydrolysis activity"/>
    <property type="evidence" value="ECO:0007669"/>
    <property type="project" value="InterPro"/>
</dbReference>
<feature type="domain" description="ABC transporter" evidence="14">
    <location>
        <begin position="1084"/>
        <end position="1344"/>
    </location>
</feature>
<dbReference type="SUPFAM" id="SSF90123">
    <property type="entry name" value="ABC transporter transmembrane region"/>
    <property type="match status" value="3"/>
</dbReference>
<dbReference type="Gene3D" id="3.40.50.300">
    <property type="entry name" value="P-loop containing nucleotide triphosphate hydrolases"/>
    <property type="match status" value="4"/>
</dbReference>
<protein>
    <recommendedName>
        <fullName evidence="3">ABC-type xenobiotic transporter</fullName>
        <ecNumber evidence="3">7.6.2.2</ecNumber>
    </recommendedName>
</protein>
<dbReference type="InterPro" id="IPR044746">
    <property type="entry name" value="ABCC_6TM_D1"/>
</dbReference>
<dbReference type="FunFam" id="3.40.50.300:FF:000508">
    <property type="entry name" value="ABC transporter C family member 5"/>
    <property type="match status" value="1"/>
</dbReference>